<dbReference type="EMBL" id="KP211869">
    <property type="protein sequence ID" value="ANV80058.1"/>
    <property type="molecule type" value="Genomic_DNA"/>
</dbReference>
<dbReference type="InterPro" id="IPR011234">
    <property type="entry name" value="Fumarylacetoacetase-like_C"/>
</dbReference>
<sequence length="200" mass="22398">MSVGWACFRNYVAHAEEIGGETTDYPRFFIMPESSHVFSDNIGNNVIKLMNDNDHIDHEVELVIKLGQNLLPESMCVGCDTTNRTHQGLAKEKGWPWTEGKSFKGSAVLGTWTAWDEKVKEISLSVNDELRQCAKTSLMVHDVESLLFHLKRWYDLSPGDYIWTGTPKGVGTLKIGDRVNASLKNNEGIIVSKLDAICIN</sequence>
<dbReference type="SUPFAM" id="SSF56529">
    <property type="entry name" value="FAH"/>
    <property type="match status" value="1"/>
</dbReference>
<accession>A0A1B1TCP3</accession>
<name>A0A1B1TCP3_9ARCH</name>
<dbReference type="AlphaFoldDB" id="A0A1B1TCP3"/>
<reference evidence="3" key="2">
    <citation type="journal article" date="2015" name="ISME J.">
        <title>A new class of marine Euryarchaeota group II from the Mediterranean deep chlorophyll maximum.</title>
        <authorList>
            <person name="Martin-Cuadrado A.B."/>
            <person name="Garcia-Heredia I."/>
            <person name="Molto A.G."/>
            <person name="Lopez-Ubeda R."/>
            <person name="Kimes N."/>
            <person name="Lopez-Garcia P."/>
            <person name="Moreira D."/>
            <person name="Rodriguez-Valera F."/>
        </authorList>
    </citation>
    <scope>NUCLEOTIDE SEQUENCE</scope>
</reference>
<dbReference type="PANTHER" id="PTHR11820">
    <property type="entry name" value="ACYLPYRUVASE"/>
    <property type="match status" value="1"/>
</dbReference>
<keyword evidence="1" id="KW-0479">Metal-binding</keyword>
<dbReference type="GO" id="GO:0046872">
    <property type="term" value="F:metal ion binding"/>
    <property type="evidence" value="ECO:0007669"/>
    <property type="project" value="UniProtKB-KW"/>
</dbReference>
<dbReference type="Gene3D" id="3.90.850.10">
    <property type="entry name" value="Fumarylacetoacetase-like, C-terminal domain"/>
    <property type="match status" value="1"/>
</dbReference>
<proteinExistence type="predicted"/>
<protein>
    <submittedName>
        <fullName evidence="3">Putative Fumarylacetoacetate (FAA) hydrolase family protein</fullName>
    </submittedName>
</protein>
<dbReference type="GO" id="GO:0018773">
    <property type="term" value="F:acetylpyruvate hydrolase activity"/>
    <property type="evidence" value="ECO:0007669"/>
    <property type="project" value="TreeGrafter"/>
</dbReference>
<dbReference type="PANTHER" id="PTHR11820:SF7">
    <property type="entry name" value="ACYLPYRUVASE FAHD1, MITOCHONDRIAL"/>
    <property type="match status" value="1"/>
</dbReference>
<organism evidence="3">
    <name type="scientific">uncultured Poseidoniia archaeon</name>
    <dbReference type="NCBI Taxonomy" id="1697135"/>
    <lineage>
        <taxon>Archaea</taxon>
        <taxon>Methanobacteriati</taxon>
        <taxon>Thermoplasmatota</taxon>
        <taxon>Candidatus Poseidoniia</taxon>
        <taxon>environmental samples</taxon>
    </lineage>
</organism>
<evidence type="ECO:0000259" key="2">
    <source>
        <dbReference type="Pfam" id="PF01557"/>
    </source>
</evidence>
<dbReference type="InterPro" id="IPR036663">
    <property type="entry name" value="Fumarylacetoacetase_C_sf"/>
</dbReference>
<keyword evidence="3" id="KW-0378">Hydrolase</keyword>
<evidence type="ECO:0000256" key="1">
    <source>
        <dbReference type="ARBA" id="ARBA00022723"/>
    </source>
</evidence>
<evidence type="ECO:0000313" key="3">
    <source>
        <dbReference type="EMBL" id="ANV80058.1"/>
    </source>
</evidence>
<dbReference type="Pfam" id="PF01557">
    <property type="entry name" value="FAA_hydrolase"/>
    <property type="match status" value="1"/>
</dbReference>
<reference evidence="3" key="1">
    <citation type="submission" date="2014-11" db="EMBL/GenBank/DDBJ databases">
        <authorList>
            <person name="Zhu J."/>
            <person name="Qi W."/>
            <person name="Song R."/>
        </authorList>
    </citation>
    <scope>NUCLEOTIDE SEQUENCE</scope>
</reference>
<feature type="domain" description="Fumarylacetoacetase-like C-terminal" evidence="2">
    <location>
        <begin position="5"/>
        <end position="184"/>
    </location>
</feature>